<evidence type="ECO:0000256" key="1">
    <source>
        <dbReference type="SAM" id="SignalP"/>
    </source>
</evidence>
<feature type="signal peptide" evidence="1">
    <location>
        <begin position="1"/>
        <end position="23"/>
    </location>
</feature>
<evidence type="ECO:0008006" key="3">
    <source>
        <dbReference type="Google" id="ProtNLM"/>
    </source>
</evidence>
<feature type="chain" id="PRO_5030717370" description="Orphan protein" evidence="1">
    <location>
        <begin position="24"/>
        <end position="310"/>
    </location>
</feature>
<dbReference type="RefSeq" id="WP_304184925.1">
    <property type="nucleotide sequence ID" value="NZ_DRGM01000191.1"/>
</dbReference>
<name>A0A7V1D2B6_9GAMM</name>
<keyword evidence="1" id="KW-0732">Signal</keyword>
<proteinExistence type="predicted"/>
<dbReference type="EMBL" id="DRGM01000191">
    <property type="protein sequence ID" value="HEA18627.1"/>
    <property type="molecule type" value="Genomic_DNA"/>
</dbReference>
<dbReference type="AlphaFoldDB" id="A0A7V1D2B6"/>
<dbReference type="Proteomes" id="UP000886188">
    <property type="component" value="Unassembled WGS sequence"/>
</dbReference>
<comment type="caution">
    <text evidence="2">The sequence shown here is derived from an EMBL/GenBank/DDBJ whole genome shotgun (WGS) entry which is preliminary data.</text>
</comment>
<evidence type="ECO:0000313" key="2">
    <source>
        <dbReference type="EMBL" id="HEA18627.1"/>
    </source>
</evidence>
<organism evidence="2">
    <name type="scientific">Pseudoalteromonas prydzensis</name>
    <dbReference type="NCBI Taxonomy" id="182141"/>
    <lineage>
        <taxon>Bacteria</taxon>
        <taxon>Pseudomonadati</taxon>
        <taxon>Pseudomonadota</taxon>
        <taxon>Gammaproteobacteria</taxon>
        <taxon>Alteromonadales</taxon>
        <taxon>Pseudoalteromonadaceae</taxon>
        <taxon>Pseudoalteromonas</taxon>
    </lineage>
</organism>
<gene>
    <name evidence="2" type="ORF">ENH88_19705</name>
</gene>
<protein>
    <recommendedName>
        <fullName evidence="3">Orphan protein</fullName>
    </recommendedName>
</protein>
<accession>A0A7V1D2B6</accession>
<sequence>MKKLAIVAVVVAAAIGGVSYANHALTQEVKVEVDRQLALMNQQMGVTASYEDISASVFGQSVEISNMVITDFDQQAVANIASIEVSGYETDKIAPRTELTIKNFTFSEHFLAQLPPDANNNLASASYDLHTLMNYDEKSGDSDIAFDLNANKIVALKFNLGLAKSTALMNASLALSKMQQELGAQQPTLEQQLQQQTIMMEALSELEPRRIEIALNNEGEFKALVEQALEKQGMTLEQMQQMVDMQLQQAPVSKELGEAIKNFTQGLSSLTVSASLPAGQTMTEINQQIFTLMGQPEKLAEFINLKAKGE</sequence>
<reference evidence="2" key="1">
    <citation type="journal article" date="2020" name="mSystems">
        <title>Genome- and Community-Level Interaction Insights into Carbon Utilization and Element Cycling Functions of Hydrothermarchaeota in Hydrothermal Sediment.</title>
        <authorList>
            <person name="Zhou Z."/>
            <person name="Liu Y."/>
            <person name="Xu W."/>
            <person name="Pan J."/>
            <person name="Luo Z.H."/>
            <person name="Li M."/>
        </authorList>
    </citation>
    <scope>NUCLEOTIDE SEQUENCE [LARGE SCALE GENOMIC DNA]</scope>
    <source>
        <strain evidence="2">HyVt-346</strain>
    </source>
</reference>